<dbReference type="RefSeq" id="WP_068528016.1">
    <property type="nucleotide sequence ID" value="NZ_LVJH01000002.1"/>
</dbReference>
<feature type="transmembrane region" description="Helical" evidence="6">
    <location>
        <begin position="386"/>
        <end position="406"/>
    </location>
</feature>
<dbReference type="Pfam" id="PF13440">
    <property type="entry name" value="Polysacc_synt_3"/>
    <property type="match status" value="1"/>
</dbReference>
<gene>
    <name evidence="7" type="ORF">PGLA_02235</name>
</gene>
<dbReference type="GO" id="GO:0005886">
    <property type="term" value="C:plasma membrane"/>
    <property type="evidence" value="ECO:0007669"/>
    <property type="project" value="UniProtKB-SubCell"/>
</dbReference>
<organism evidence="7 8">
    <name type="scientific">Paenibacillus glacialis</name>
    <dbReference type="NCBI Taxonomy" id="494026"/>
    <lineage>
        <taxon>Bacteria</taxon>
        <taxon>Bacillati</taxon>
        <taxon>Bacillota</taxon>
        <taxon>Bacilli</taxon>
        <taxon>Bacillales</taxon>
        <taxon>Paenibacillaceae</taxon>
        <taxon>Paenibacillus</taxon>
    </lineage>
</organism>
<feature type="transmembrane region" description="Helical" evidence="6">
    <location>
        <begin position="329"/>
        <end position="349"/>
    </location>
</feature>
<protein>
    <submittedName>
        <fullName evidence="7">Uncharacterized protein</fullName>
    </submittedName>
</protein>
<keyword evidence="8" id="KW-1185">Reference proteome</keyword>
<sequence>MEKELTKKDRWTRSFVQTFGSQLAIMCVNLLSGIILARGMGVEGRGQYISITMWTNLLYWGLSFGVYQVVLYHWKLYKGNKKDIFATFLVYIFITGILAIVLAETIIVPLVTGGYDSAVVTAARIYFVAIIFAGFTDIILAILASEEKFGYSNIVRIFIPVFTTSIMLILFLFGFLDSQTALYTSFIASSGLFFINLVQVAKLKYFGGKVDWSLMWQAFKYGAKSYGGDVAGLASNNSTQMIMSVFLSPLSLGLYSTAQSAISPLKTITSTIAITAQPKLTVEIADRVHSRVTELFRKSIILLGICSIGLAVFLPFLLPFVYGRDFMPAVIPALILIPSLLFNCLSNVLRNALNGSGMTFVNTKAELIVLFFTVVGLYLFLSKWALIGAAIVTVLTSILRLIIFYLEYGKRLVRIPWYTVIPTWSDVIGIYQAINTMITKLLRRSAFIR</sequence>
<dbReference type="EMBL" id="LVJH01000002">
    <property type="protein sequence ID" value="OAB46222.1"/>
    <property type="molecule type" value="Genomic_DNA"/>
</dbReference>
<dbReference type="InterPro" id="IPR050833">
    <property type="entry name" value="Poly_Biosynth_Transport"/>
</dbReference>
<dbReference type="STRING" id="494026.PGLA_02235"/>
<feature type="transmembrane region" description="Helical" evidence="6">
    <location>
        <begin position="57"/>
        <end position="74"/>
    </location>
</feature>
<keyword evidence="4 6" id="KW-1133">Transmembrane helix</keyword>
<name>A0A168NYI7_9BACL</name>
<feature type="transmembrane region" description="Helical" evidence="6">
    <location>
        <begin position="123"/>
        <end position="145"/>
    </location>
</feature>
<keyword evidence="5 6" id="KW-0472">Membrane</keyword>
<dbReference type="PANTHER" id="PTHR30250">
    <property type="entry name" value="PST FAMILY PREDICTED COLANIC ACID TRANSPORTER"/>
    <property type="match status" value="1"/>
</dbReference>
<feature type="transmembrane region" description="Helical" evidence="6">
    <location>
        <begin position="361"/>
        <end position="380"/>
    </location>
</feature>
<accession>A0A168NYI7</accession>
<dbReference type="OrthoDB" id="2582654at2"/>
<proteinExistence type="predicted"/>
<dbReference type="AlphaFoldDB" id="A0A168NYI7"/>
<evidence type="ECO:0000256" key="5">
    <source>
        <dbReference type="ARBA" id="ARBA00023136"/>
    </source>
</evidence>
<keyword evidence="2" id="KW-1003">Cell membrane</keyword>
<feature type="transmembrane region" description="Helical" evidence="6">
    <location>
        <begin position="15"/>
        <end position="37"/>
    </location>
</feature>
<feature type="transmembrane region" description="Helical" evidence="6">
    <location>
        <begin position="182"/>
        <end position="201"/>
    </location>
</feature>
<keyword evidence="3 6" id="KW-0812">Transmembrane</keyword>
<comment type="subcellular location">
    <subcellularLocation>
        <location evidence="1">Cell membrane</location>
        <topology evidence="1">Multi-pass membrane protein</topology>
    </subcellularLocation>
</comment>
<comment type="caution">
    <text evidence="7">The sequence shown here is derived from an EMBL/GenBank/DDBJ whole genome shotgun (WGS) entry which is preliminary data.</text>
</comment>
<evidence type="ECO:0000256" key="2">
    <source>
        <dbReference type="ARBA" id="ARBA00022475"/>
    </source>
</evidence>
<evidence type="ECO:0000256" key="6">
    <source>
        <dbReference type="SAM" id="Phobius"/>
    </source>
</evidence>
<dbReference type="Proteomes" id="UP000076967">
    <property type="component" value="Unassembled WGS sequence"/>
</dbReference>
<evidence type="ECO:0000256" key="1">
    <source>
        <dbReference type="ARBA" id="ARBA00004651"/>
    </source>
</evidence>
<feature type="transmembrane region" description="Helical" evidence="6">
    <location>
        <begin position="86"/>
        <end position="111"/>
    </location>
</feature>
<evidence type="ECO:0000256" key="4">
    <source>
        <dbReference type="ARBA" id="ARBA00022989"/>
    </source>
</evidence>
<dbReference type="PANTHER" id="PTHR30250:SF11">
    <property type="entry name" value="O-ANTIGEN TRANSPORTER-RELATED"/>
    <property type="match status" value="1"/>
</dbReference>
<feature type="transmembrane region" description="Helical" evidence="6">
    <location>
        <begin position="157"/>
        <end position="176"/>
    </location>
</feature>
<reference evidence="7 8" key="1">
    <citation type="submission" date="2016-03" db="EMBL/GenBank/DDBJ databases">
        <title>Draft genome sequence of Paenibacillus glacialis DSM 22343.</title>
        <authorList>
            <person name="Shin S.-K."/>
            <person name="Yi H."/>
        </authorList>
    </citation>
    <scope>NUCLEOTIDE SEQUENCE [LARGE SCALE GENOMIC DNA]</scope>
    <source>
        <strain evidence="7 8">DSM 22343</strain>
    </source>
</reference>
<evidence type="ECO:0000256" key="3">
    <source>
        <dbReference type="ARBA" id="ARBA00022692"/>
    </source>
</evidence>
<evidence type="ECO:0000313" key="7">
    <source>
        <dbReference type="EMBL" id="OAB46222.1"/>
    </source>
</evidence>
<feature type="transmembrane region" description="Helical" evidence="6">
    <location>
        <begin position="300"/>
        <end position="323"/>
    </location>
</feature>
<evidence type="ECO:0000313" key="8">
    <source>
        <dbReference type="Proteomes" id="UP000076967"/>
    </source>
</evidence>